<comment type="subcellular location">
    <subcellularLocation>
        <location evidence="1">Membrane</location>
        <topology evidence="1">Multi-pass membrane protein</topology>
    </subcellularLocation>
</comment>
<dbReference type="OrthoDB" id="504708at2759"/>
<feature type="transmembrane region" description="Helical" evidence="12">
    <location>
        <begin position="123"/>
        <end position="144"/>
    </location>
</feature>
<feature type="transmembrane region" description="Helical" evidence="12">
    <location>
        <begin position="504"/>
        <end position="527"/>
    </location>
</feature>
<feature type="transmembrane region" description="Helical" evidence="12">
    <location>
        <begin position="533"/>
        <end position="550"/>
    </location>
</feature>
<dbReference type="Pfam" id="PF00067">
    <property type="entry name" value="p450"/>
    <property type="match status" value="1"/>
</dbReference>
<feature type="transmembrane region" description="Helical" evidence="12">
    <location>
        <begin position="806"/>
        <end position="826"/>
    </location>
</feature>
<feature type="transmembrane region" description="Helical" evidence="12">
    <location>
        <begin position="355"/>
        <end position="376"/>
    </location>
</feature>
<gene>
    <name evidence="15" type="ORF">B0A48_16939</name>
</gene>
<dbReference type="InterPro" id="IPR003855">
    <property type="entry name" value="K+_transporter"/>
</dbReference>
<evidence type="ECO:0000256" key="3">
    <source>
        <dbReference type="ARBA" id="ARBA00022538"/>
    </source>
</evidence>
<feature type="transmembrane region" description="Helical" evidence="12">
    <location>
        <begin position="278"/>
        <end position="298"/>
    </location>
</feature>
<evidence type="ECO:0000256" key="4">
    <source>
        <dbReference type="ARBA" id="ARBA00022692"/>
    </source>
</evidence>
<reference evidence="16" key="1">
    <citation type="submission" date="2017-03" db="EMBL/GenBank/DDBJ databases">
        <title>Genomes of endolithic fungi from Antarctica.</title>
        <authorList>
            <person name="Coleine C."/>
            <person name="Masonjones S."/>
            <person name="Stajich J.E."/>
        </authorList>
    </citation>
    <scope>NUCLEOTIDE SEQUENCE [LARGE SCALE GENOMIC DNA]</scope>
    <source>
        <strain evidence="16">CCFEE 5527</strain>
    </source>
</reference>
<evidence type="ECO:0000313" key="16">
    <source>
        <dbReference type="Proteomes" id="UP000192596"/>
    </source>
</evidence>
<dbReference type="InterPro" id="IPR001128">
    <property type="entry name" value="Cyt_P450"/>
</dbReference>
<evidence type="ECO:0008006" key="17">
    <source>
        <dbReference type="Google" id="ProtNLM"/>
    </source>
</evidence>
<dbReference type="Pfam" id="PF22776">
    <property type="entry name" value="K_trans_C"/>
    <property type="match status" value="1"/>
</dbReference>
<keyword evidence="7 12" id="KW-1133">Transmembrane helix</keyword>
<dbReference type="PRINTS" id="PR00385">
    <property type="entry name" value="P450"/>
</dbReference>
<dbReference type="Gene3D" id="1.10.630.10">
    <property type="entry name" value="Cytochrome P450"/>
    <property type="match status" value="1"/>
</dbReference>
<dbReference type="PROSITE" id="PS00086">
    <property type="entry name" value="CYTOCHROME_P450"/>
    <property type="match status" value="1"/>
</dbReference>
<dbReference type="GO" id="GO:0016712">
    <property type="term" value="F:oxidoreductase activity, acting on paired donors, with incorporation or reduction of molecular oxygen, reduced flavin or flavoprotein as one donor, and incorporation of one atom of oxygen"/>
    <property type="evidence" value="ECO:0007669"/>
    <property type="project" value="InterPro"/>
</dbReference>
<keyword evidence="6" id="KW-0630">Potassium</keyword>
<keyword evidence="4 12" id="KW-0812">Transmembrane</keyword>
<dbReference type="STRING" id="1507870.A0A1V8SCT8"/>
<dbReference type="GO" id="GO:0020037">
    <property type="term" value="F:heme binding"/>
    <property type="evidence" value="ECO:0007669"/>
    <property type="project" value="InterPro"/>
</dbReference>
<dbReference type="Proteomes" id="UP000192596">
    <property type="component" value="Unassembled WGS sequence"/>
</dbReference>
<evidence type="ECO:0000256" key="12">
    <source>
        <dbReference type="SAM" id="Phobius"/>
    </source>
</evidence>
<evidence type="ECO:0000256" key="7">
    <source>
        <dbReference type="ARBA" id="ARBA00022989"/>
    </source>
</evidence>
<dbReference type="PRINTS" id="PR01239">
    <property type="entry name" value="EP450IICYP52"/>
</dbReference>
<dbReference type="GO" id="GO:0015079">
    <property type="term" value="F:potassium ion transmembrane transporter activity"/>
    <property type="evidence" value="ECO:0007669"/>
    <property type="project" value="InterPro"/>
</dbReference>
<dbReference type="InterPro" id="IPR053951">
    <property type="entry name" value="K_trans_N"/>
</dbReference>
<sequence length="1317" mass="147467">MTSTGIHFDDDAIRPTRTLSRDHTATGADTDRGIVFSRTITPDQRSHTRSLSRGLRRSSRSNLEDDPETAGLPTDHRVKQTFKGKQLLYLAYQSIGVIYGDIGTSPLYVFSSTFSGPPVREDVIGILSLVIWSLLMMVTLKYVVIVLHADNEGEGGTFSCYSLLSRYARIANIDPKERTIRIQRVKTGEMPGGNHKIRTFIEKSKVARGLLKIIGVFAVSMVMSDGVLTPAQSILGAYQGLNVATTVTSSTVVGATCGTLVVLFLLQPFGTTKLASMFAPIVIIWLGLTGGMGIYNLIMHDYTVLKAFNPAEGFMFLIRHKEEGWHRLGGVLLAFTGVEALFADLGAFSMRAIQISWLGWCLPMLLLTYAGQAAYISRFPDAYAYPVYSTAPPGMLIPSIIFAVLAAIVASQAIITATFQLIAQITKLSYFPAIKVIHTSKVYHNQLYVPIANWLLMIGTIIVTAVYNNTTSLGNAYGVCVIFVTFFDTIMVTLVALIVWLKPWYLVILPALTILCMDGAFLSSALLKVPDGAWFTIALASVLASVFILWRFGKEQQWHAEAEDRLPTSQFIKQDADGEYRLVQYGHEVLATNKGFGIFFDKIGEKTPVVFSQFIGKLATKTDVIVFLHMRAVETPTVEPDERYFVQELNLPNCYRLVVRHGYMDAIVTADLASIIFKELREYIIRRHADRNGGSRNGNTILSPQLSEKLDRDSLDKSHPDQTVSSQKHSFATDSPSTSEGETLPSDLAYIENAYDHRVLYVIGKEEMKVRTESPFWRKVLLSAFLFVRHNSRSKMANLKVPTERLVEIGSLLFLLIFFLKTVATAVTKENKLNRLGSRAPSLRTWTPFNILFIIKAVYLVVNHRAHEFWWKNFAAASEGRKEPQWTFETIAMGDRLILTADDENIKAILATQFGSYGKGPQFRKEWKDFLGLSIFTTDGEMWHDARQLLRPQFIKDRVSDLQIFETHVQVLIPLLAGSGNGAEVRADDLFFRYTLDAATDFLLGGSVNSLHQPNSDFAEAFTTVQHVQGLIARAGPLQGLVPKKKFHAGLKVLNTFIDKYIDQALALSPEELEKRTKSDEGYTFLHAIASYTRNRAVLRDQIVAVLLAGRDTTAVTLSWLFYELSKNPKVVAKLRQEISTHVGLSSDKTPSYSDLKNMRYLQHTLNEILRLYPVVPYNVRVALEDTTLPHGGGPDGSEPIAVLKDTPVGYSTLVMQRRPDVYPAVSTEFPHYLEFVPERWDTWQPKHWQYVPFNGGPRICIGQQFALTEMAYTVVRILQRFERIEERGDGFPGMRTDIVLQPARGVHVAFFEGEKA</sequence>
<feature type="compositionally biased region" description="Basic residues" evidence="11">
    <location>
        <begin position="47"/>
        <end position="59"/>
    </location>
</feature>
<feature type="compositionally biased region" description="Polar residues" evidence="11">
    <location>
        <begin position="721"/>
        <end position="741"/>
    </location>
</feature>
<dbReference type="SUPFAM" id="SSF48264">
    <property type="entry name" value="Cytochrome P450"/>
    <property type="match status" value="1"/>
</dbReference>
<organism evidence="15 16">
    <name type="scientific">Cryoendolithus antarcticus</name>
    <dbReference type="NCBI Taxonomy" id="1507870"/>
    <lineage>
        <taxon>Eukaryota</taxon>
        <taxon>Fungi</taxon>
        <taxon>Dikarya</taxon>
        <taxon>Ascomycota</taxon>
        <taxon>Pezizomycotina</taxon>
        <taxon>Dothideomycetes</taxon>
        <taxon>Dothideomycetidae</taxon>
        <taxon>Cladosporiales</taxon>
        <taxon>Cladosporiaceae</taxon>
        <taxon>Cryoendolithus</taxon>
    </lineage>
</organism>
<evidence type="ECO:0000256" key="5">
    <source>
        <dbReference type="ARBA" id="ARBA00022723"/>
    </source>
</evidence>
<dbReference type="InParanoid" id="A0A1V8SCT8"/>
<dbReference type="InterPro" id="IPR036396">
    <property type="entry name" value="Cyt_P450_sf"/>
</dbReference>
<feature type="region of interest" description="Disordered" evidence="11">
    <location>
        <begin position="31"/>
        <end position="74"/>
    </location>
</feature>
<keyword evidence="9" id="KW-0406">Ion transport</keyword>
<keyword evidence="16" id="KW-1185">Reference proteome</keyword>
<comment type="caution">
    <text evidence="15">The sequence shown here is derived from an EMBL/GenBank/DDBJ whole genome shotgun (WGS) entry which is preliminary data.</text>
</comment>
<keyword evidence="5" id="KW-0479">Metal-binding</keyword>
<proteinExistence type="predicted"/>
<evidence type="ECO:0000256" key="10">
    <source>
        <dbReference type="ARBA" id="ARBA00023136"/>
    </source>
</evidence>
<evidence type="ECO:0000259" key="14">
    <source>
        <dbReference type="Pfam" id="PF22776"/>
    </source>
</evidence>
<keyword evidence="3" id="KW-0633">Potassium transport</keyword>
<dbReference type="Pfam" id="PF02705">
    <property type="entry name" value="K_trans"/>
    <property type="match status" value="1"/>
</dbReference>
<feature type="transmembrane region" description="Helical" evidence="12">
    <location>
        <begin position="87"/>
        <end position="111"/>
    </location>
</feature>
<dbReference type="GO" id="GO:0005506">
    <property type="term" value="F:iron ion binding"/>
    <property type="evidence" value="ECO:0007669"/>
    <property type="project" value="InterPro"/>
</dbReference>
<keyword evidence="2" id="KW-0813">Transport</keyword>
<feature type="transmembrane region" description="Helical" evidence="12">
    <location>
        <begin position="473"/>
        <end position="497"/>
    </location>
</feature>
<protein>
    <recommendedName>
        <fullName evidence="17">Potassium uptake protein</fullName>
    </recommendedName>
</protein>
<evidence type="ECO:0000256" key="8">
    <source>
        <dbReference type="ARBA" id="ARBA00023004"/>
    </source>
</evidence>
<dbReference type="NCBIfam" id="TIGR00794">
    <property type="entry name" value="kup"/>
    <property type="match status" value="1"/>
</dbReference>
<keyword evidence="8" id="KW-0408">Iron</keyword>
<evidence type="ECO:0000256" key="6">
    <source>
        <dbReference type="ARBA" id="ARBA00022958"/>
    </source>
</evidence>
<feature type="transmembrane region" description="Helical" evidence="12">
    <location>
        <begin position="396"/>
        <end position="426"/>
    </location>
</feature>
<dbReference type="InterPro" id="IPR017972">
    <property type="entry name" value="Cyt_P450_CS"/>
</dbReference>
<evidence type="ECO:0000259" key="13">
    <source>
        <dbReference type="Pfam" id="PF02705"/>
    </source>
</evidence>
<dbReference type="CDD" id="cd11063">
    <property type="entry name" value="CYP52"/>
    <property type="match status" value="1"/>
</dbReference>
<feature type="transmembrane region" description="Helical" evidence="12">
    <location>
        <begin position="324"/>
        <end position="343"/>
    </location>
</feature>
<accession>A0A1V8SCT8</accession>
<evidence type="ECO:0000256" key="11">
    <source>
        <dbReference type="SAM" id="MobiDB-lite"/>
    </source>
</evidence>
<name>A0A1V8SCT8_9PEZI</name>
<dbReference type="PANTHER" id="PTHR30540:SF83">
    <property type="entry name" value="K+ POTASSIUM TRANSPORTER"/>
    <property type="match status" value="1"/>
</dbReference>
<evidence type="ECO:0000313" key="15">
    <source>
        <dbReference type="EMBL" id="OQN96965.1"/>
    </source>
</evidence>
<dbReference type="EMBL" id="NAJO01000059">
    <property type="protein sequence ID" value="OQN96965.1"/>
    <property type="molecule type" value="Genomic_DNA"/>
</dbReference>
<dbReference type="GO" id="GO:0016020">
    <property type="term" value="C:membrane"/>
    <property type="evidence" value="ECO:0007669"/>
    <property type="project" value="UniProtKB-SubCell"/>
</dbReference>
<evidence type="ECO:0000256" key="1">
    <source>
        <dbReference type="ARBA" id="ARBA00004141"/>
    </source>
</evidence>
<feature type="transmembrane region" description="Helical" evidence="12">
    <location>
        <begin position="243"/>
        <end position="266"/>
    </location>
</feature>
<evidence type="ECO:0000256" key="2">
    <source>
        <dbReference type="ARBA" id="ARBA00022448"/>
    </source>
</evidence>
<feature type="region of interest" description="Disordered" evidence="11">
    <location>
        <begin position="712"/>
        <end position="743"/>
    </location>
</feature>
<feature type="transmembrane region" description="Helical" evidence="12">
    <location>
        <begin position="447"/>
        <end position="467"/>
    </location>
</feature>
<feature type="domain" description="K+ potassium transporter integral membrane" evidence="13">
    <location>
        <begin position="90"/>
        <end position="573"/>
    </location>
</feature>
<keyword evidence="10 12" id="KW-0472">Membrane</keyword>
<dbReference type="InterPro" id="IPR002974">
    <property type="entry name" value="Cyt_P450_E_CYP52_ascomycetes"/>
</dbReference>
<feature type="transmembrane region" description="Helical" evidence="12">
    <location>
        <begin position="206"/>
        <end position="223"/>
    </location>
</feature>
<dbReference type="PANTHER" id="PTHR30540">
    <property type="entry name" value="OSMOTIC STRESS POTASSIUM TRANSPORTER"/>
    <property type="match status" value="1"/>
</dbReference>
<feature type="domain" description="K+ potassium transporter C-terminal" evidence="14">
    <location>
        <begin position="595"/>
        <end position="810"/>
    </location>
</feature>
<evidence type="ECO:0000256" key="9">
    <source>
        <dbReference type="ARBA" id="ARBA00023065"/>
    </source>
</evidence>
<dbReference type="InterPro" id="IPR053952">
    <property type="entry name" value="K_trans_C"/>
</dbReference>